<protein>
    <submittedName>
        <fullName evidence="8">Tudor domain containing 1</fullName>
    </submittedName>
</protein>
<organism evidence="8 9">
    <name type="scientific">Scleropages formosus</name>
    <name type="common">Asian bonytongue</name>
    <name type="synonym">Osteoglossum formosum</name>
    <dbReference type="NCBI Taxonomy" id="113540"/>
    <lineage>
        <taxon>Eukaryota</taxon>
        <taxon>Metazoa</taxon>
        <taxon>Chordata</taxon>
        <taxon>Craniata</taxon>
        <taxon>Vertebrata</taxon>
        <taxon>Euteleostomi</taxon>
        <taxon>Actinopterygii</taxon>
        <taxon>Neopterygii</taxon>
        <taxon>Teleostei</taxon>
        <taxon>Osteoglossocephala</taxon>
        <taxon>Osteoglossomorpha</taxon>
        <taxon>Osteoglossiformes</taxon>
        <taxon>Osteoglossidae</taxon>
        <taxon>Scleropages</taxon>
    </lineage>
</organism>
<feature type="domain" description="Tudor" evidence="6">
    <location>
        <begin position="339"/>
        <end position="398"/>
    </location>
</feature>
<keyword evidence="3" id="KW-0862">Zinc</keyword>
<dbReference type="Ensembl" id="ENSSFOT00015034944.2">
    <property type="protein sequence ID" value="ENSSFOP00015034564.2"/>
    <property type="gene ID" value="ENSSFOG00015022020.2"/>
</dbReference>
<evidence type="ECO:0000259" key="6">
    <source>
        <dbReference type="PROSITE" id="PS50304"/>
    </source>
</evidence>
<keyword evidence="2 4" id="KW-0863">Zinc-finger</keyword>
<dbReference type="PROSITE" id="PS01360">
    <property type="entry name" value="ZF_MYND_1"/>
    <property type="match status" value="1"/>
</dbReference>
<dbReference type="InterPro" id="IPR050621">
    <property type="entry name" value="Tudor_domain_containing"/>
</dbReference>
<dbReference type="Gene3D" id="2.40.50.90">
    <property type="match status" value="4"/>
</dbReference>
<dbReference type="SUPFAM" id="SSF144232">
    <property type="entry name" value="HIT/MYND zinc finger-like"/>
    <property type="match status" value="1"/>
</dbReference>
<dbReference type="InterPro" id="IPR002999">
    <property type="entry name" value="Tudor"/>
</dbReference>
<dbReference type="Proteomes" id="UP000694397">
    <property type="component" value="Chromosome 3"/>
</dbReference>
<dbReference type="InterPro" id="IPR035437">
    <property type="entry name" value="SNase_OB-fold_sf"/>
</dbReference>
<dbReference type="GO" id="GO:0008270">
    <property type="term" value="F:zinc ion binding"/>
    <property type="evidence" value="ECO:0007669"/>
    <property type="project" value="UniProtKB-KW"/>
</dbReference>
<dbReference type="PROSITE" id="PS50865">
    <property type="entry name" value="ZF_MYND_2"/>
    <property type="match status" value="1"/>
</dbReference>
<dbReference type="AlphaFoldDB" id="A0A8C9SN33"/>
<name>A0A8C9SN33_SCLFO</name>
<dbReference type="FunFam" id="6.10.140.2220:FF:000011">
    <property type="entry name" value="Tudor domain containing 1"/>
    <property type="match status" value="1"/>
</dbReference>
<keyword evidence="9" id="KW-1185">Reference proteome</keyword>
<evidence type="ECO:0000256" key="5">
    <source>
        <dbReference type="SAM" id="MobiDB-lite"/>
    </source>
</evidence>
<evidence type="ECO:0000256" key="1">
    <source>
        <dbReference type="ARBA" id="ARBA00022723"/>
    </source>
</evidence>
<feature type="region of interest" description="Disordered" evidence="5">
    <location>
        <begin position="917"/>
        <end position="970"/>
    </location>
</feature>
<feature type="domain" description="Tudor" evidence="6">
    <location>
        <begin position="547"/>
        <end position="606"/>
    </location>
</feature>
<keyword evidence="1" id="KW-0479">Metal-binding</keyword>
<accession>A0A8C9SN33</accession>
<dbReference type="PROSITE" id="PS50304">
    <property type="entry name" value="TUDOR"/>
    <property type="match status" value="4"/>
</dbReference>
<feature type="domain" description="MYND-type" evidence="7">
    <location>
        <begin position="5"/>
        <end position="41"/>
    </location>
</feature>
<dbReference type="InterPro" id="IPR002893">
    <property type="entry name" value="Znf_MYND"/>
</dbReference>
<dbReference type="GO" id="GO:0034584">
    <property type="term" value="F:piRNA binding"/>
    <property type="evidence" value="ECO:0007669"/>
    <property type="project" value="Ensembl"/>
</dbReference>
<evidence type="ECO:0000256" key="4">
    <source>
        <dbReference type="PROSITE-ProRule" id="PRU00134"/>
    </source>
</evidence>
<evidence type="ECO:0000259" key="7">
    <source>
        <dbReference type="PROSITE" id="PS50865"/>
    </source>
</evidence>
<dbReference type="Gene3D" id="2.30.30.140">
    <property type="match status" value="4"/>
</dbReference>
<dbReference type="SUPFAM" id="SSF63748">
    <property type="entry name" value="Tudor/PWWP/MBT"/>
    <property type="match status" value="4"/>
</dbReference>
<dbReference type="FunFam" id="2.30.30.140:FF:000018">
    <property type="entry name" value="Serine/threonine-protein kinase 31"/>
    <property type="match status" value="3"/>
</dbReference>
<sequence length="970" mass="105472">MVKLCHYCGQQGSLRCARCKKKYYCSADCQARDWTAHRHLCKAVIPPVSESLGGGASPRRVYLSNMPRNKVTKGAQVEVCLDLQNPGKFFIHMKMTVASLQRISAALQKVYSSVPEYIPECGEVCATRYSLDQDWYRGVVQTVDAPCRTAHIFYMDFGNEETVTLDRVKPLPPGVDLLPQCATECRMAGVTPVTGHWSEECNIAVRQMVVGKKLTMTVVDILDGGVCAVDILLTSGKELSSFLVEHGYAAMEPTGSTEGMLTVVLEDLKSSGGKEETAEASLPSPLIHSLGDMFHAVVTHLESPDVVVCQKLENANVIQELQVNLHEFCSRTPAKEDFRPAPSSVCSSQFSEDSLWYRAKVLGYSSGDHVYVEYIDFGNTEEVDLSCLRPIPPVLLNIPIQAISCALSGVKPALPTWMDSAMTMLRSLVCNRILRVTVVGHREGTALVTLVDENSDPQMDVAEVLMASGYACPECVCVTGAIKPVVNTEWKYAELPADGQMLKLVVSMVKSPEEFYCRHGNTKDVYALAELSAALVQHCQSDDTAFAATVGQPCCALLPGDGTWGRALVQSMGTDKKVGVVFVDYGNTSYVDLAHLRAIHPKHLELPFQALRCRLAGVEPLEGQWSGEALQRFEALCLSSSLEARVRTVTQSGYEVELMRCGVSVASVLVSERLARPSAQSEAATTAVPLVATAAPAMTGWLTRPRLKSSFLLRMISGCAFPTDWRTAELPRSEAFQAHVAVVVNPGLFYLVSTNEGKWVLDLGRANAHNLQAVWSVAPEPGAACCAQFSGDKKWYRAVVLETMDSEASVLYSDYGNTERVPLSAICPIAREHLELPFRIIRCALEGLELCPPVWPRSVLRLFESMLKGSVVASVQGFDGTSYRLNLTSLTERGAMHVNTMVLRALEQMQSGFVTELSGSQVHSGGPVESSGSKKTESGTRGQSLGGSRGAVSNEPPPRDCCNGGLWSTV</sequence>
<evidence type="ECO:0000256" key="2">
    <source>
        <dbReference type="ARBA" id="ARBA00022771"/>
    </source>
</evidence>
<dbReference type="PANTHER" id="PTHR22948">
    <property type="entry name" value="TUDOR DOMAIN CONTAINING PROTEIN"/>
    <property type="match status" value="1"/>
</dbReference>
<evidence type="ECO:0000313" key="8">
    <source>
        <dbReference type="Ensembl" id="ENSSFOP00015034564.2"/>
    </source>
</evidence>
<dbReference type="Gene3D" id="6.10.140.2220">
    <property type="match status" value="1"/>
</dbReference>
<gene>
    <name evidence="8" type="primary">TDRD1</name>
    <name evidence="8" type="synonym">tdrd1</name>
</gene>
<dbReference type="Pfam" id="PF00567">
    <property type="entry name" value="TUDOR"/>
    <property type="match status" value="4"/>
</dbReference>
<reference evidence="8" key="2">
    <citation type="submission" date="2025-08" db="UniProtKB">
        <authorList>
            <consortium name="Ensembl"/>
        </authorList>
    </citation>
    <scope>IDENTIFICATION</scope>
</reference>
<feature type="domain" description="Tudor" evidence="6">
    <location>
        <begin position="118"/>
        <end position="178"/>
    </location>
</feature>
<proteinExistence type="predicted"/>
<dbReference type="SMART" id="SM00333">
    <property type="entry name" value="TUDOR"/>
    <property type="match status" value="4"/>
</dbReference>
<evidence type="ECO:0000256" key="3">
    <source>
        <dbReference type="ARBA" id="ARBA00022833"/>
    </source>
</evidence>
<reference evidence="8 9" key="1">
    <citation type="submission" date="2019-04" db="EMBL/GenBank/DDBJ databases">
        <authorList>
            <consortium name="Wellcome Sanger Institute Data Sharing"/>
        </authorList>
    </citation>
    <scope>NUCLEOTIDE SEQUENCE [LARGE SCALE GENOMIC DNA]</scope>
</reference>
<dbReference type="GeneTree" id="ENSGT00940000158754"/>
<evidence type="ECO:0000313" key="9">
    <source>
        <dbReference type="Proteomes" id="UP000694397"/>
    </source>
</evidence>
<reference evidence="8" key="3">
    <citation type="submission" date="2025-09" db="UniProtKB">
        <authorList>
            <consortium name="Ensembl"/>
        </authorList>
    </citation>
    <scope>IDENTIFICATION</scope>
</reference>
<dbReference type="PANTHER" id="PTHR22948:SF73">
    <property type="entry name" value="SERINE_THREONINE-PROTEIN KINASE 31"/>
    <property type="match status" value="1"/>
</dbReference>
<dbReference type="GO" id="GO:0030719">
    <property type="term" value="P:P granule organization"/>
    <property type="evidence" value="ECO:0007669"/>
    <property type="project" value="Ensembl"/>
</dbReference>
<dbReference type="OrthoDB" id="341421at2759"/>
<feature type="domain" description="Tudor" evidence="6">
    <location>
        <begin position="778"/>
        <end position="836"/>
    </location>
</feature>
<dbReference type="Pfam" id="PF01753">
    <property type="entry name" value="zf-MYND"/>
    <property type="match status" value="1"/>
</dbReference>